<dbReference type="AlphaFoldDB" id="A0A0E9S5U6"/>
<accession>A0A0E9S5U6</accession>
<name>A0A0E9S5U6_ANGAN</name>
<dbReference type="EMBL" id="GBXM01071995">
    <property type="protein sequence ID" value="JAH36582.1"/>
    <property type="molecule type" value="Transcribed_RNA"/>
</dbReference>
<evidence type="ECO:0000313" key="1">
    <source>
        <dbReference type="EMBL" id="JAH36582.1"/>
    </source>
</evidence>
<proteinExistence type="predicted"/>
<sequence length="30" mass="3748">MRDRQTESIDRVLRSIEFIRLHMNYDVLLK</sequence>
<reference evidence="1" key="1">
    <citation type="submission" date="2014-11" db="EMBL/GenBank/DDBJ databases">
        <authorList>
            <person name="Amaro Gonzalez C."/>
        </authorList>
    </citation>
    <scope>NUCLEOTIDE SEQUENCE</scope>
</reference>
<reference evidence="1" key="2">
    <citation type="journal article" date="2015" name="Fish Shellfish Immunol.">
        <title>Early steps in the European eel (Anguilla anguilla)-Vibrio vulnificus interaction in the gills: Role of the RtxA13 toxin.</title>
        <authorList>
            <person name="Callol A."/>
            <person name="Pajuelo D."/>
            <person name="Ebbesson L."/>
            <person name="Teles M."/>
            <person name="MacKenzie S."/>
            <person name="Amaro C."/>
        </authorList>
    </citation>
    <scope>NUCLEOTIDE SEQUENCE</scope>
</reference>
<organism evidence="1">
    <name type="scientific">Anguilla anguilla</name>
    <name type="common">European freshwater eel</name>
    <name type="synonym">Muraena anguilla</name>
    <dbReference type="NCBI Taxonomy" id="7936"/>
    <lineage>
        <taxon>Eukaryota</taxon>
        <taxon>Metazoa</taxon>
        <taxon>Chordata</taxon>
        <taxon>Craniata</taxon>
        <taxon>Vertebrata</taxon>
        <taxon>Euteleostomi</taxon>
        <taxon>Actinopterygii</taxon>
        <taxon>Neopterygii</taxon>
        <taxon>Teleostei</taxon>
        <taxon>Anguilliformes</taxon>
        <taxon>Anguillidae</taxon>
        <taxon>Anguilla</taxon>
    </lineage>
</organism>
<protein>
    <submittedName>
        <fullName evidence="1">Uncharacterized protein</fullName>
    </submittedName>
</protein>